<reference evidence="4 5" key="1">
    <citation type="submission" date="2024-09" db="EMBL/GenBank/DDBJ databases">
        <authorList>
            <person name="Sun Q."/>
            <person name="Mori K."/>
        </authorList>
    </citation>
    <scope>NUCLEOTIDE SEQUENCE [LARGE SCALE GENOMIC DNA]</scope>
    <source>
        <strain evidence="4 5">TISTR 1856</strain>
    </source>
</reference>
<dbReference type="InterPro" id="IPR000362">
    <property type="entry name" value="Fumarate_lyase_fam"/>
</dbReference>
<dbReference type="PRINTS" id="PR00149">
    <property type="entry name" value="FUMRATELYASE"/>
</dbReference>
<accession>A0ABV5LWC3</accession>
<comment type="caution">
    <text evidence="4">The sequence shown here is derived from an EMBL/GenBank/DDBJ whole genome shotgun (WGS) entry which is preliminary data.</text>
</comment>
<dbReference type="Pfam" id="PF00206">
    <property type="entry name" value="Lyase_1"/>
    <property type="match status" value="1"/>
</dbReference>
<name>A0ABV5LWC3_9ACTN</name>
<dbReference type="RefSeq" id="WP_380137017.1">
    <property type="nucleotide sequence ID" value="NZ_JBHLUI010000008.1"/>
</dbReference>
<evidence type="ECO:0000313" key="5">
    <source>
        <dbReference type="Proteomes" id="UP001589748"/>
    </source>
</evidence>
<dbReference type="Gene3D" id="1.10.275.10">
    <property type="entry name" value="Fumarase/aspartase (N-terminal domain)"/>
    <property type="match status" value="1"/>
</dbReference>
<evidence type="ECO:0000259" key="3">
    <source>
        <dbReference type="Pfam" id="PF00206"/>
    </source>
</evidence>
<evidence type="ECO:0000256" key="2">
    <source>
        <dbReference type="ARBA" id="ARBA00034772"/>
    </source>
</evidence>
<dbReference type="Gene3D" id="1.20.200.10">
    <property type="entry name" value="Fumarase/aspartase (Central domain)"/>
    <property type="match status" value="1"/>
</dbReference>
<dbReference type="PANTHER" id="PTHR43172:SF2">
    <property type="entry name" value="ADENYLOSUCCINATE LYASE C-TERMINAL DOMAIN-CONTAINING PROTEIN"/>
    <property type="match status" value="1"/>
</dbReference>
<dbReference type="InterPro" id="IPR020557">
    <property type="entry name" value="Fumarate_lyase_CS"/>
</dbReference>
<dbReference type="InterPro" id="IPR008948">
    <property type="entry name" value="L-Aspartase-like"/>
</dbReference>
<dbReference type="EMBL" id="JBHMDM010000007">
    <property type="protein sequence ID" value="MFB9378382.1"/>
    <property type="molecule type" value="Genomic_DNA"/>
</dbReference>
<comment type="similarity">
    <text evidence="2">Belongs to the class-II fumarase/aspartase family.</text>
</comment>
<organism evidence="4 5">
    <name type="scientific">Kineococcus gynurae</name>
    <dbReference type="NCBI Taxonomy" id="452979"/>
    <lineage>
        <taxon>Bacteria</taxon>
        <taxon>Bacillati</taxon>
        <taxon>Actinomycetota</taxon>
        <taxon>Actinomycetes</taxon>
        <taxon>Kineosporiales</taxon>
        <taxon>Kineosporiaceae</taxon>
        <taxon>Kineococcus</taxon>
    </lineage>
</organism>
<dbReference type="SUPFAM" id="SSF48557">
    <property type="entry name" value="L-aspartase-like"/>
    <property type="match status" value="1"/>
</dbReference>
<dbReference type="PANTHER" id="PTHR43172">
    <property type="entry name" value="ADENYLOSUCCINATE LYASE"/>
    <property type="match status" value="1"/>
</dbReference>
<keyword evidence="1 4" id="KW-0456">Lyase</keyword>
<evidence type="ECO:0000313" key="4">
    <source>
        <dbReference type="EMBL" id="MFB9378382.1"/>
    </source>
</evidence>
<dbReference type="PROSITE" id="PS00163">
    <property type="entry name" value="FUMARATE_LYASES"/>
    <property type="match status" value="1"/>
</dbReference>
<gene>
    <name evidence="4" type="ORF">ACFFVI_15545</name>
</gene>
<proteinExistence type="inferred from homology"/>
<feature type="domain" description="Fumarate lyase N-terminal" evidence="3">
    <location>
        <begin position="88"/>
        <end position="285"/>
    </location>
</feature>
<sequence length="409" mass="42527">MTDAWWWPGGHRAGSLMGTGSFVDALLGVEQAWSRALVGAGVAPAGAAVDLDPLRSELDVESLGMAAESSGNPVVPLVGALRAVLPEPAATWLHRGLTSQDVVDTALVLCARDAVGAVRAHLRGHARRLAALVAEHRTSVMLARTLTQPAVPTTFGAKAAGWLHGVLDADEQLAALRWPVQLGGAAGTLAAPVELAGVQGARALRRAFAAALGLDDVAPWHTRRGPITRIGDAAVSATDAWGRIANDVLALGRPEVGELRDGSAGGSSTMPHKANPTLAVLVRRAALAAPPLGGTLHLASAEQVDERADGGWHVEWETLALLLRRTVVAAAQVGDLLAGLQVDTARMAARVDELAEDVLAEQVAICRLTGRAPAADYLGLTADLVDEALARTRTHLELHPSPRPEEDPS</sequence>
<dbReference type="InterPro" id="IPR022761">
    <property type="entry name" value="Fumarate_lyase_N"/>
</dbReference>
<protein>
    <submittedName>
        <fullName evidence="4">Lyase family protein</fullName>
    </submittedName>
</protein>
<dbReference type="Proteomes" id="UP001589748">
    <property type="component" value="Unassembled WGS sequence"/>
</dbReference>
<dbReference type="GO" id="GO:0016829">
    <property type="term" value="F:lyase activity"/>
    <property type="evidence" value="ECO:0007669"/>
    <property type="project" value="UniProtKB-KW"/>
</dbReference>
<keyword evidence="5" id="KW-1185">Reference proteome</keyword>
<dbReference type="InterPro" id="IPR024083">
    <property type="entry name" value="Fumarase/histidase_N"/>
</dbReference>
<evidence type="ECO:0000256" key="1">
    <source>
        <dbReference type="ARBA" id="ARBA00023239"/>
    </source>
</evidence>